<dbReference type="AlphaFoldDB" id="A0A8R7TMY0"/>
<evidence type="ECO:0000313" key="2">
    <source>
        <dbReference type="EnsemblPlants" id="TuG1812G0200005430.01.T01.cds400355"/>
    </source>
</evidence>
<accession>A0A8R7TMY0</accession>
<feature type="region of interest" description="Disordered" evidence="1">
    <location>
        <begin position="259"/>
        <end position="281"/>
    </location>
</feature>
<keyword evidence="3" id="KW-1185">Reference proteome</keyword>
<protein>
    <submittedName>
        <fullName evidence="2">Uncharacterized protein</fullName>
    </submittedName>
</protein>
<feature type="compositionally biased region" description="Gly residues" evidence="1">
    <location>
        <begin position="263"/>
        <end position="281"/>
    </location>
</feature>
<evidence type="ECO:0000256" key="1">
    <source>
        <dbReference type="SAM" id="MobiDB-lite"/>
    </source>
</evidence>
<reference evidence="3" key="1">
    <citation type="journal article" date="2013" name="Nature">
        <title>Draft genome of the wheat A-genome progenitor Triticum urartu.</title>
        <authorList>
            <person name="Ling H.Q."/>
            <person name="Zhao S."/>
            <person name="Liu D."/>
            <person name="Wang J."/>
            <person name="Sun H."/>
            <person name="Zhang C."/>
            <person name="Fan H."/>
            <person name="Li D."/>
            <person name="Dong L."/>
            <person name="Tao Y."/>
            <person name="Gao C."/>
            <person name="Wu H."/>
            <person name="Li Y."/>
            <person name="Cui Y."/>
            <person name="Guo X."/>
            <person name="Zheng S."/>
            <person name="Wang B."/>
            <person name="Yu K."/>
            <person name="Liang Q."/>
            <person name="Yang W."/>
            <person name="Lou X."/>
            <person name="Chen J."/>
            <person name="Feng M."/>
            <person name="Jian J."/>
            <person name="Zhang X."/>
            <person name="Luo G."/>
            <person name="Jiang Y."/>
            <person name="Liu J."/>
            <person name="Wang Z."/>
            <person name="Sha Y."/>
            <person name="Zhang B."/>
            <person name="Wu H."/>
            <person name="Tang D."/>
            <person name="Shen Q."/>
            <person name="Xue P."/>
            <person name="Zou S."/>
            <person name="Wang X."/>
            <person name="Liu X."/>
            <person name="Wang F."/>
            <person name="Yang Y."/>
            <person name="An X."/>
            <person name="Dong Z."/>
            <person name="Zhang K."/>
            <person name="Zhang X."/>
            <person name="Luo M.C."/>
            <person name="Dvorak J."/>
            <person name="Tong Y."/>
            <person name="Wang J."/>
            <person name="Yang H."/>
            <person name="Li Z."/>
            <person name="Wang D."/>
            <person name="Zhang A."/>
            <person name="Wang J."/>
        </authorList>
    </citation>
    <scope>NUCLEOTIDE SEQUENCE</scope>
    <source>
        <strain evidence="3">cv. G1812</strain>
    </source>
</reference>
<proteinExistence type="predicted"/>
<dbReference type="Proteomes" id="UP000015106">
    <property type="component" value="Chromosome 2"/>
</dbReference>
<evidence type="ECO:0000313" key="3">
    <source>
        <dbReference type="Proteomes" id="UP000015106"/>
    </source>
</evidence>
<name>A0A8R7TMY0_TRIUA</name>
<dbReference type="EnsemblPlants" id="TuG1812G0200005430.01.T01">
    <property type="protein sequence ID" value="TuG1812G0200005430.01.T01.cds400355"/>
    <property type="gene ID" value="TuG1812G0200005430.01"/>
</dbReference>
<reference evidence="2" key="3">
    <citation type="submission" date="2022-06" db="UniProtKB">
        <authorList>
            <consortium name="EnsemblPlants"/>
        </authorList>
    </citation>
    <scope>IDENTIFICATION</scope>
</reference>
<dbReference type="Gramene" id="TuG1812G0200005430.01.T01">
    <property type="protein sequence ID" value="TuG1812G0200005430.01.T01.cds400355"/>
    <property type="gene ID" value="TuG1812G0200005430.01"/>
</dbReference>
<organism evidence="2 3">
    <name type="scientific">Triticum urartu</name>
    <name type="common">Red wild einkorn</name>
    <name type="synonym">Crithodium urartu</name>
    <dbReference type="NCBI Taxonomy" id="4572"/>
    <lineage>
        <taxon>Eukaryota</taxon>
        <taxon>Viridiplantae</taxon>
        <taxon>Streptophyta</taxon>
        <taxon>Embryophyta</taxon>
        <taxon>Tracheophyta</taxon>
        <taxon>Spermatophyta</taxon>
        <taxon>Magnoliopsida</taxon>
        <taxon>Liliopsida</taxon>
        <taxon>Poales</taxon>
        <taxon>Poaceae</taxon>
        <taxon>BOP clade</taxon>
        <taxon>Pooideae</taxon>
        <taxon>Triticodae</taxon>
        <taxon>Triticeae</taxon>
        <taxon>Triticinae</taxon>
        <taxon>Triticum</taxon>
    </lineage>
</organism>
<sequence>ESAVEEAADGPVLRGGLVAARLQQVEPVPLPRRLPHLRLGRPPAGPEPVVVGAAAVAEHVGLGHAHEDAPARQGLEPRRAVRERVDERVVLPRCGRARDAPQPPEPLPHRRVQAVGAHLVAPRKVGVHQDEAADAGARPHGHVVRDVGPGAVAAKVEAGEVGVAGEPRIRLGAGARGDLGKDPGERVPRVRVRGGDGVLGREAVLDGDDDGVGARGEGVEVGVVVGVEGGEEAEPAAVVVDEDGQPGVGRVQAWEVETRGDVGGDGGVAGGDPGGGVGGGSDELGAHQVALHAAPVDAEAGHGLVEKLVVASRGRRGLGGRGGHGWCSRSLG</sequence>
<reference evidence="2" key="2">
    <citation type="submission" date="2018-03" db="EMBL/GenBank/DDBJ databases">
        <title>The Triticum urartu genome reveals the dynamic nature of wheat genome evolution.</title>
        <authorList>
            <person name="Ling H."/>
            <person name="Ma B."/>
            <person name="Shi X."/>
            <person name="Liu H."/>
            <person name="Dong L."/>
            <person name="Sun H."/>
            <person name="Cao Y."/>
            <person name="Gao Q."/>
            <person name="Zheng S."/>
            <person name="Li Y."/>
            <person name="Yu Y."/>
            <person name="Du H."/>
            <person name="Qi M."/>
            <person name="Li Y."/>
            <person name="Yu H."/>
            <person name="Cui Y."/>
            <person name="Wang N."/>
            <person name="Chen C."/>
            <person name="Wu H."/>
            <person name="Zhao Y."/>
            <person name="Zhang J."/>
            <person name="Li Y."/>
            <person name="Zhou W."/>
            <person name="Zhang B."/>
            <person name="Hu W."/>
            <person name="Eijk M."/>
            <person name="Tang J."/>
            <person name="Witsenboer H."/>
            <person name="Zhao S."/>
            <person name="Li Z."/>
            <person name="Zhang A."/>
            <person name="Wang D."/>
            <person name="Liang C."/>
        </authorList>
    </citation>
    <scope>NUCLEOTIDE SEQUENCE [LARGE SCALE GENOMIC DNA]</scope>
    <source>
        <strain evidence="2">cv. G1812</strain>
    </source>
</reference>